<comment type="caution">
    <text evidence="1">The sequence shown here is derived from an EMBL/GenBank/DDBJ whole genome shotgun (WGS) entry which is preliminary data.</text>
</comment>
<sequence length="125" mass="14488">MELVTDTDVKCHNSLEEIGVILEAYANRDILNWRIGLKTWPFPSIMSAELSMQALDCMVLLSLHFKKKKSEAETIHREFFLSYQGRRYPIASRTSMLLIHHSRVVFSFRFGHICAFGVRLLNSQV</sequence>
<name>A0ABD2ZLK8_9GENT</name>
<proteinExistence type="predicted"/>
<accession>A0ABD2ZLK8</accession>
<evidence type="ECO:0000313" key="2">
    <source>
        <dbReference type="Proteomes" id="UP001630127"/>
    </source>
</evidence>
<protein>
    <submittedName>
        <fullName evidence="1">Uncharacterized protein</fullName>
    </submittedName>
</protein>
<gene>
    <name evidence="1" type="ORF">ACH5RR_018490</name>
</gene>
<dbReference type="AlphaFoldDB" id="A0ABD2ZLK8"/>
<evidence type="ECO:0000313" key="1">
    <source>
        <dbReference type="EMBL" id="KAL3520341.1"/>
    </source>
</evidence>
<dbReference type="EMBL" id="JBJUIK010000008">
    <property type="protein sequence ID" value="KAL3520341.1"/>
    <property type="molecule type" value="Genomic_DNA"/>
</dbReference>
<keyword evidence="2" id="KW-1185">Reference proteome</keyword>
<dbReference type="Proteomes" id="UP001630127">
    <property type="component" value="Unassembled WGS sequence"/>
</dbReference>
<reference evidence="1 2" key="1">
    <citation type="submission" date="2024-11" db="EMBL/GenBank/DDBJ databases">
        <title>A near-complete genome assembly of Cinchona calisaya.</title>
        <authorList>
            <person name="Lian D.C."/>
            <person name="Zhao X.W."/>
            <person name="Wei L."/>
        </authorList>
    </citation>
    <scope>NUCLEOTIDE SEQUENCE [LARGE SCALE GENOMIC DNA]</scope>
    <source>
        <tissue evidence="1">Nenye</tissue>
    </source>
</reference>
<organism evidence="1 2">
    <name type="scientific">Cinchona calisaya</name>
    <dbReference type="NCBI Taxonomy" id="153742"/>
    <lineage>
        <taxon>Eukaryota</taxon>
        <taxon>Viridiplantae</taxon>
        <taxon>Streptophyta</taxon>
        <taxon>Embryophyta</taxon>
        <taxon>Tracheophyta</taxon>
        <taxon>Spermatophyta</taxon>
        <taxon>Magnoliopsida</taxon>
        <taxon>eudicotyledons</taxon>
        <taxon>Gunneridae</taxon>
        <taxon>Pentapetalae</taxon>
        <taxon>asterids</taxon>
        <taxon>lamiids</taxon>
        <taxon>Gentianales</taxon>
        <taxon>Rubiaceae</taxon>
        <taxon>Cinchonoideae</taxon>
        <taxon>Cinchoneae</taxon>
        <taxon>Cinchona</taxon>
    </lineage>
</organism>